<keyword evidence="26" id="KW-1185">Reference proteome</keyword>
<evidence type="ECO:0000256" key="5">
    <source>
        <dbReference type="ARBA" id="ARBA00010211"/>
    </source>
</evidence>
<feature type="transmembrane region" description="Helical" evidence="20">
    <location>
        <begin position="1225"/>
        <end position="1247"/>
    </location>
</feature>
<feature type="domain" description="Fumarylacetoacetase-like C-terminal" evidence="22">
    <location>
        <begin position="130"/>
        <end position="401"/>
    </location>
</feature>
<evidence type="ECO:0000256" key="3">
    <source>
        <dbReference type="ARBA" id="ARBA00001946"/>
    </source>
</evidence>
<dbReference type="UniPathway" id="UPA00139">
    <property type="reaction ID" value="UER00341"/>
</dbReference>
<dbReference type="GO" id="GO:1902000">
    <property type="term" value="P:homogentisate catabolic process"/>
    <property type="evidence" value="ECO:0007669"/>
    <property type="project" value="TreeGrafter"/>
</dbReference>
<keyword evidence="10 18" id="KW-0106">Calcium</keyword>
<feature type="binding site" evidence="18">
    <location>
        <position position="240"/>
    </location>
    <ligand>
        <name>Mg(2+)</name>
        <dbReference type="ChEBI" id="CHEBI:18420"/>
    </ligand>
</feature>
<dbReference type="NCBIfam" id="TIGR01266">
    <property type="entry name" value="fum_ac_acetase"/>
    <property type="match status" value="1"/>
</dbReference>
<gene>
    <name evidence="25" type="ORF">INT47_003713</name>
</gene>
<evidence type="ECO:0000313" key="25">
    <source>
        <dbReference type="EMBL" id="KAG2206771.1"/>
    </source>
</evidence>
<feature type="binding site" evidence="18">
    <location>
        <position position="240"/>
    </location>
    <ligand>
        <name>Ca(2+)</name>
        <dbReference type="ChEBI" id="CHEBI:29108"/>
    </ligand>
</feature>
<dbReference type="InterPro" id="IPR036663">
    <property type="entry name" value="Fumarylacetoacetase_C_sf"/>
</dbReference>
<evidence type="ECO:0000256" key="4">
    <source>
        <dbReference type="ARBA" id="ARBA00004782"/>
    </source>
</evidence>
<feature type="binding site" evidence="17">
    <location>
        <position position="134"/>
    </location>
    <ligand>
        <name>substrate</name>
    </ligand>
</feature>
<dbReference type="InterPro" id="IPR045582">
    <property type="entry name" value="Trehalase-like_N"/>
</dbReference>
<feature type="active site" description="Proton acceptor" evidence="16">
    <location>
        <position position="139"/>
    </location>
</feature>
<comment type="pathway">
    <text evidence="4">Amino-acid degradation; L-phenylalanine degradation; acetoacetate and fumarate from L-phenylalanine: step 6/6.</text>
</comment>
<evidence type="ECO:0000256" key="20">
    <source>
        <dbReference type="SAM" id="Phobius"/>
    </source>
</evidence>
<dbReference type="InterPro" id="IPR015377">
    <property type="entry name" value="Fumarylacetoacetase_N"/>
</dbReference>
<evidence type="ECO:0000256" key="15">
    <source>
        <dbReference type="ARBA" id="ARBA00031740"/>
    </source>
</evidence>
<dbReference type="InterPro" id="IPR008928">
    <property type="entry name" value="6-hairpin_glycosidase_sf"/>
</dbReference>
<evidence type="ECO:0000256" key="8">
    <source>
        <dbReference type="ARBA" id="ARBA00022723"/>
    </source>
</evidence>
<feature type="binding site" evidence="17">
    <location>
        <position position="247"/>
    </location>
    <ligand>
        <name>substrate</name>
    </ligand>
</feature>
<keyword evidence="12" id="KW-0828">Tyrosine catabolism</keyword>
<dbReference type="Pfam" id="PF01557">
    <property type="entry name" value="FAA_hydrolase"/>
    <property type="match status" value="1"/>
</dbReference>
<dbReference type="SUPFAM" id="SSF48208">
    <property type="entry name" value="Six-hairpin glycosidases"/>
    <property type="match status" value="1"/>
</dbReference>
<evidence type="ECO:0000256" key="11">
    <source>
        <dbReference type="ARBA" id="ARBA00022842"/>
    </source>
</evidence>
<comment type="cofactor">
    <cofactor evidence="2 18">
        <name>Ca(2+)</name>
        <dbReference type="ChEBI" id="CHEBI:29108"/>
    </cofactor>
</comment>
<proteinExistence type="inferred from homology"/>
<dbReference type="OrthoDB" id="406733at2759"/>
<dbReference type="Gene3D" id="2.30.30.230">
    <property type="entry name" value="Fumarylacetoacetase, N-terminal domain"/>
    <property type="match status" value="1"/>
</dbReference>
<dbReference type="Proteomes" id="UP000603453">
    <property type="component" value="Unassembled WGS sequence"/>
</dbReference>
<evidence type="ECO:0000256" key="1">
    <source>
        <dbReference type="ARBA" id="ARBA00000353"/>
    </source>
</evidence>
<dbReference type="PANTHER" id="PTHR43069:SF2">
    <property type="entry name" value="FUMARYLACETOACETASE"/>
    <property type="match status" value="1"/>
</dbReference>
<evidence type="ECO:0000256" key="7">
    <source>
        <dbReference type="ARBA" id="ARBA00014741"/>
    </source>
</evidence>
<dbReference type="InterPro" id="IPR011234">
    <property type="entry name" value="Fumarylacetoacetase-like_C"/>
</dbReference>
<evidence type="ECO:0000256" key="18">
    <source>
        <dbReference type="PIRSR" id="PIRSR605959-3"/>
    </source>
</evidence>
<dbReference type="InterPro" id="IPR036462">
    <property type="entry name" value="Fumarylacetoacetase_N_sf"/>
</dbReference>
<feature type="binding site" evidence="18">
    <location>
        <position position="132"/>
    </location>
    <ligand>
        <name>Ca(2+)</name>
        <dbReference type="ChEBI" id="CHEBI:29108"/>
    </ligand>
</feature>
<comment type="cofactor">
    <cofactor evidence="3 18">
        <name>Mg(2+)</name>
        <dbReference type="ChEBI" id="CHEBI:18420"/>
    </cofactor>
</comment>
<evidence type="ECO:0000256" key="19">
    <source>
        <dbReference type="SAM" id="MobiDB-lite"/>
    </source>
</evidence>
<evidence type="ECO:0000259" key="21">
    <source>
        <dbReference type="Pfam" id="PF00723"/>
    </source>
</evidence>
<feature type="domain" description="GH15-like" evidence="21">
    <location>
        <begin position="793"/>
        <end position="1171"/>
    </location>
</feature>
<evidence type="ECO:0000259" key="22">
    <source>
        <dbReference type="Pfam" id="PF01557"/>
    </source>
</evidence>
<evidence type="ECO:0000256" key="14">
    <source>
        <dbReference type="ARBA" id="ARBA00030270"/>
    </source>
</evidence>
<evidence type="ECO:0000256" key="6">
    <source>
        <dbReference type="ARBA" id="ARBA00012094"/>
    </source>
</evidence>
<evidence type="ECO:0000256" key="17">
    <source>
        <dbReference type="PIRSR" id="PIRSR605959-2"/>
    </source>
</evidence>
<feature type="binding site" evidence="17">
    <location>
        <position position="251"/>
    </location>
    <ligand>
        <name>substrate</name>
    </ligand>
</feature>
<evidence type="ECO:0000256" key="12">
    <source>
        <dbReference type="ARBA" id="ARBA00022878"/>
    </source>
</evidence>
<dbReference type="GO" id="GO:0004334">
    <property type="term" value="F:fumarylacetoacetase activity"/>
    <property type="evidence" value="ECO:0007669"/>
    <property type="project" value="UniProtKB-EC"/>
</dbReference>
<dbReference type="InterPro" id="IPR012341">
    <property type="entry name" value="6hp_glycosidase-like_sf"/>
</dbReference>
<feature type="binding site" evidence="18">
    <location>
        <position position="206"/>
    </location>
    <ligand>
        <name>Ca(2+)</name>
        <dbReference type="ChEBI" id="CHEBI:29108"/>
    </ligand>
</feature>
<feature type="binding site" evidence="17">
    <location>
        <position position="357"/>
    </location>
    <ligand>
        <name>substrate</name>
    </ligand>
</feature>
<evidence type="ECO:0000256" key="16">
    <source>
        <dbReference type="PIRSR" id="PIRSR605959-1"/>
    </source>
</evidence>
<evidence type="ECO:0000313" key="26">
    <source>
        <dbReference type="Proteomes" id="UP000603453"/>
    </source>
</evidence>
<keyword evidence="20" id="KW-0472">Membrane</keyword>
<comment type="similarity">
    <text evidence="5">Belongs to the FAH family.</text>
</comment>
<keyword evidence="13" id="KW-0585">Phenylalanine catabolism</keyword>
<dbReference type="FunFam" id="3.90.850.10:FF:000004">
    <property type="entry name" value="Fumarylacetoacetase"/>
    <property type="match status" value="1"/>
</dbReference>
<dbReference type="PANTHER" id="PTHR43069">
    <property type="entry name" value="FUMARYLACETOACETASE"/>
    <property type="match status" value="1"/>
</dbReference>
<keyword evidence="11 18" id="KW-0460">Magnesium</keyword>
<dbReference type="FunFam" id="2.30.30.230:FF:000001">
    <property type="entry name" value="Fumarylacetoacetase"/>
    <property type="match status" value="1"/>
</dbReference>
<reference evidence="25" key="1">
    <citation type="submission" date="2020-12" db="EMBL/GenBank/DDBJ databases">
        <title>Metabolic potential, ecology and presence of endohyphal bacteria is reflected in genomic diversity of Mucoromycotina.</title>
        <authorList>
            <person name="Muszewska A."/>
            <person name="Okrasinska A."/>
            <person name="Steczkiewicz K."/>
            <person name="Drgas O."/>
            <person name="Orlowska M."/>
            <person name="Perlinska-Lenart U."/>
            <person name="Aleksandrzak-Piekarczyk T."/>
            <person name="Szatraj K."/>
            <person name="Zielenkiewicz U."/>
            <person name="Pilsyk S."/>
            <person name="Malc E."/>
            <person name="Mieczkowski P."/>
            <person name="Kruszewska J.S."/>
            <person name="Biernat P."/>
            <person name="Pawlowska J."/>
        </authorList>
    </citation>
    <scope>NUCLEOTIDE SEQUENCE</scope>
    <source>
        <strain evidence="25">WA0000017839</strain>
    </source>
</reference>
<comment type="catalytic activity">
    <reaction evidence="1">
        <text>4-fumarylacetoacetate + H2O = acetoacetate + fumarate + H(+)</text>
        <dbReference type="Rhea" id="RHEA:10244"/>
        <dbReference type="ChEBI" id="CHEBI:13705"/>
        <dbReference type="ChEBI" id="CHEBI:15377"/>
        <dbReference type="ChEBI" id="CHEBI:15378"/>
        <dbReference type="ChEBI" id="CHEBI:18034"/>
        <dbReference type="ChEBI" id="CHEBI:29806"/>
        <dbReference type="EC" id="3.7.1.2"/>
    </reaction>
</comment>
<evidence type="ECO:0000256" key="13">
    <source>
        <dbReference type="ARBA" id="ARBA00023232"/>
    </source>
</evidence>
<dbReference type="SUPFAM" id="SSF63433">
    <property type="entry name" value="Fumarylacetoacetate hydrolase, FAH, N-terminal domain"/>
    <property type="match status" value="1"/>
</dbReference>
<accession>A0A8H7R8Y8</accession>
<dbReference type="SUPFAM" id="SSF56529">
    <property type="entry name" value="FAH"/>
    <property type="match status" value="1"/>
</dbReference>
<feature type="binding site" evidence="18">
    <location>
        <position position="208"/>
    </location>
    <ligand>
        <name>Ca(2+)</name>
        <dbReference type="ChEBI" id="CHEBI:29108"/>
    </ligand>
</feature>
<evidence type="ECO:0000256" key="10">
    <source>
        <dbReference type="ARBA" id="ARBA00022837"/>
    </source>
</evidence>
<feature type="binding site" evidence="17">
    <location>
        <position position="148"/>
    </location>
    <ligand>
        <name>substrate</name>
    </ligand>
</feature>
<keyword evidence="8 18" id="KW-0479">Metal-binding</keyword>
<comment type="caution">
    <text evidence="25">The sequence shown here is derived from an EMBL/GenBank/DDBJ whole genome shotgun (WGS) entry which is preliminary data.</text>
</comment>
<dbReference type="GO" id="GO:0006559">
    <property type="term" value="P:L-phenylalanine catabolic process"/>
    <property type="evidence" value="ECO:0007669"/>
    <property type="project" value="UniProtKB-UniPathway"/>
</dbReference>
<organism evidence="25 26">
    <name type="scientific">Mucor saturninus</name>
    <dbReference type="NCBI Taxonomy" id="64648"/>
    <lineage>
        <taxon>Eukaryota</taxon>
        <taxon>Fungi</taxon>
        <taxon>Fungi incertae sedis</taxon>
        <taxon>Mucoromycota</taxon>
        <taxon>Mucoromycotina</taxon>
        <taxon>Mucoromycetes</taxon>
        <taxon>Mucorales</taxon>
        <taxon>Mucorineae</taxon>
        <taxon>Mucoraceae</taxon>
        <taxon>Mucor</taxon>
    </lineage>
</organism>
<keyword evidence="20" id="KW-1133">Transmembrane helix</keyword>
<sequence length="1399" mass="158664">MTTESFVSVSSDSDFPIQNIPFGVFSTSDKPEPRIGTAIGDKAVDLSEIAKAGLLDDVKGLNNPVQIFSESSLNTFMALGRPVWKATRLAIQDILSKDSAKLKDNAELLQKVLIPLTEVKMHLPAKIGDYTDFYCSREHATNVGIMFRGKDNALQPNWLHIPVGYHGRASSVVVSGTDIRRPAGQKLPGKDAKAPIFGPSSRLDIELEVGWFVGTGNTLGERIDINDAQDHIFGLVLVNDWSARDIQAWEYVPLGPFLGKSFGTSISPWIVTLDALEPFLTSGPSQSPDPLSYLQESKPAAYDINLQVQIKPAESSKFETVTVSNLKHMYWSVTQQLAHHTVNGCNMRPGDMGATGTISGPEKGSYGSLLEITWSGKDKITFQDGVERLFLQDGDEVKITGQAGKDSKLGYHIGFGDCSVGDTPFLDVTLWNNVNTMPTSPHDTHNRDRSYGMQLESEIENSEEPCEELPEGFRYVADTRRQSVNPEKFLQAGLENTCYNIRKRGYLPIENYGIIGNMRTIALIGTDASCDYYCYPKFDSPSIFCRVLDKNKGGHFSISPSTPYTSNKQMYLPNTNILTTRFLSDEGVAEISDYMHIPLKSQRVSTKPLLPWLIRKVRVIRGSVSFKMECYPAFNYAQDKHTTEVINEPVSVDQQTIAGFEAKFYPEEDLHYYVSSDRVIFKSKDLTMDLRHLVKCGEFECPIVKVHLDKEDTAHLGHGAWAEFDLKEAQEVVFVFREVPSPLAEGVEESFIDRRLRLATDPPLTMSLLEALFRQTSTFWLDWVSQSTYKGRWREHVLRSALTLKLLTYEPTGAVVAAATFGFPEAIGGPRNWDYRYVWVRDSSFTIYAFLRLGFSHEAKEFMGYIQDRCNDLNEDGSLNIMYSIDGVKRLDEVDLSHLDGYRDSKPVRIGNGAYDHLQLDIYGELMDGIYLYNKYGSPISYDMWCSVRKLADYVCANWDVPDMSIWEVRGRKQQFTYSLVMCWVALDRALRLAEKRVFPCPQREKWMSTRDTIYELVQTKCYNHELKMFTQSVESPDALDASCLIMPLVFFSSPTDPRLLNTINRILMPPEKGGLVANDLVFRYNFLTTDDGVGGLEGAFSMCTFWLVEALTRAGQYDKKLLTRAVVMFEKMLSYGNHLGLFSEEVARSGELLGNFPQAFTHLSFISAAYNLDRVLSHSKENQKKFDDQYTFDLQNNLTVHEFHSIVGLFNQAARLRPPPGSKIFWIGTLLTMWMTAATTFYLSWIRFEYPYILVALPAFIITSSFLMAWLHRSRRTKFEQNILEICSRLNATENIRGINFRFNKNGIDVTPFRIQSLSGVKSVYAIDIEFDDRYNALTSRQFNRRSPSEDEVSYILPPKSAYFNRHCTDEKDPNCMFQDPPPSWSPPYSEKRIDRIA</sequence>
<dbReference type="GO" id="GO:0046872">
    <property type="term" value="F:metal ion binding"/>
    <property type="evidence" value="ECO:0007669"/>
    <property type="project" value="UniProtKB-KW"/>
</dbReference>
<dbReference type="EC" id="3.7.1.2" evidence="6"/>
<evidence type="ECO:0000256" key="9">
    <source>
        <dbReference type="ARBA" id="ARBA00022801"/>
    </source>
</evidence>
<dbReference type="Gene3D" id="3.90.850.10">
    <property type="entry name" value="Fumarylacetoacetase-like, C-terminal domain"/>
    <property type="match status" value="1"/>
</dbReference>
<dbReference type="Pfam" id="PF19291">
    <property type="entry name" value="TREH_N"/>
    <property type="match status" value="1"/>
</dbReference>
<dbReference type="GO" id="GO:0006572">
    <property type="term" value="P:L-tyrosine catabolic process"/>
    <property type="evidence" value="ECO:0007669"/>
    <property type="project" value="UniProtKB-KW"/>
</dbReference>
<name>A0A8H7R8Y8_9FUNG</name>
<dbReference type="GO" id="GO:0005975">
    <property type="term" value="P:carbohydrate metabolic process"/>
    <property type="evidence" value="ECO:0007669"/>
    <property type="project" value="InterPro"/>
</dbReference>
<dbReference type="EMBL" id="JAEPRD010000029">
    <property type="protein sequence ID" value="KAG2206771.1"/>
    <property type="molecule type" value="Genomic_DNA"/>
</dbReference>
<dbReference type="InterPro" id="IPR011613">
    <property type="entry name" value="GH15-like"/>
</dbReference>
<dbReference type="Gene3D" id="1.50.10.10">
    <property type="match status" value="1"/>
</dbReference>
<feature type="binding site" evidence="18">
    <location>
        <position position="260"/>
    </location>
    <ligand>
        <name>Mg(2+)</name>
        <dbReference type="ChEBI" id="CHEBI:18420"/>
    </ligand>
</feature>
<dbReference type="Pfam" id="PF09298">
    <property type="entry name" value="FAA_hydrolase_N"/>
    <property type="match status" value="1"/>
</dbReference>
<protein>
    <recommendedName>
        <fullName evidence="7">Fumarylacetoacetase</fullName>
        <ecNumber evidence="6">3.7.1.2</ecNumber>
    </recommendedName>
    <alternativeName>
        <fullName evidence="14">Beta-diketonase</fullName>
    </alternativeName>
    <alternativeName>
        <fullName evidence="15">Fumarylacetoacetate hydrolase</fullName>
    </alternativeName>
</protein>
<evidence type="ECO:0000256" key="2">
    <source>
        <dbReference type="ARBA" id="ARBA00001913"/>
    </source>
</evidence>
<evidence type="ECO:0000259" key="24">
    <source>
        <dbReference type="Pfam" id="PF19291"/>
    </source>
</evidence>
<feature type="domain" description="Trehalase-like N-terminal" evidence="24">
    <location>
        <begin position="508"/>
        <end position="644"/>
    </location>
</feature>
<feature type="binding site" evidence="18">
    <location>
        <position position="264"/>
    </location>
    <ligand>
        <name>Mg(2+)</name>
        <dbReference type="ChEBI" id="CHEBI:18420"/>
    </ligand>
</feature>
<keyword evidence="20" id="KW-0812">Transmembrane</keyword>
<dbReference type="InterPro" id="IPR005959">
    <property type="entry name" value="Fumarylacetoacetase"/>
</dbReference>
<keyword evidence="9" id="KW-0378">Hydrolase</keyword>
<feature type="region of interest" description="Disordered" evidence="19">
    <location>
        <begin position="1376"/>
        <end position="1399"/>
    </location>
</feature>
<feature type="transmembrane region" description="Helical" evidence="20">
    <location>
        <begin position="1253"/>
        <end position="1272"/>
    </location>
</feature>
<feature type="domain" description="Fumarylacetoacetase N-terminal" evidence="23">
    <location>
        <begin position="18"/>
        <end position="124"/>
    </location>
</feature>
<dbReference type="Pfam" id="PF00723">
    <property type="entry name" value="Glyco_hydro_15"/>
    <property type="match status" value="1"/>
</dbReference>
<evidence type="ECO:0000259" key="23">
    <source>
        <dbReference type="Pfam" id="PF09298"/>
    </source>
</evidence>